<accession>A0A2U1KE78</accession>
<protein>
    <submittedName>
        <fullName evidence="3">Uncharacterized protein</fullName>
    </submittedName>
</protein>
<sequence>MRSSMYEYKVMHKANNFKTSAINDPDNYTFVYIAGTLNGRMPVHNLANSSKLYISCEDCDCFNSLKPPVSFCDPIYVTHRNTKIHTMVMDLKSCIATFFILFLLLVVPSSSKGGLGSEIYEIDYRGPETHSQRPPPNRYGNVPHHKSRKMHPRSKRVATRNVIKKEKKA</sequence>
<evidence type="ECO:0000313" key="4">
    <source>
        <dbReference type="Proteomes" id="UP000245207"/>
    </source>
</evidence>
<organism evidence="3 4">
    <name type="scientific">Artemisia annua</name>
    <name type="common">Sweet wormwood</name>
    <dbReference type="NCBI Taxonomy" id="35608"/>
    <lineage>
        <taxon>Eukaryota</taxon>
        <taxon>Viridiplantae</taxon>
        <taxon>Streptophyta</taxon>
        <taxon>Embryophyta</taxon>
        <taxon>Tracheophyta</taxon>
        <taxon>Spermatophyta</taxon>
        <taxon>Magnoliopsida</taxon>
        <taxon>eudicotyledons</taxon>
        <taxon>Gunneridae</taxon>
        <taxon>Pentapetalae</taxon>
        <taxon>asterids</taxon>
        <taxon>campanulids</taxon>
        <taxon>Asterales</taxon>
        <taxon>Asteraceae</taxon>
        <taxon>Asteroideae</taxon>
        <taxon>Anthemideae</taxon>
        <taxon>Artemisiinae</taxon>
        <taxon>Artemisia</taxon>
    </lineage>
</organism>
<gene>
    <name evidence="3" type="ORF">CTI12_AA613040</name>
</gene>
<feature type="region of interest" description="Disordered" evidence="1">
    <location>
        <begin position="126"/>
        <end position="169"/>
    </location>
</feature>
<evidence type="ECO:0000313" key="3">
    <source>
        <dbReference type="EMBL" id="PWA35060.1"/>
    </source>
</evidence>
<dbReference type="EMBL" id="PKPP01020786">
    <property type="protein sequence ID" value="PWA35060.1"/>
    <property type="molecule type" value="Genomic_DNA"/>
</dbReference>
<evidence type="ECO:0000256" key="1">
    <source>
        <dbReference type="SAM" id="MobiDB-lite"/>
    </source>
</evidence>
<keyword evidence="2" id="KW-1133">Transmembrane helix</keyword>
<feature type="transmembrane region" description="Helical" evidence="2">
    <location>
        <begin position="89"/>
        <end position="107"/>
    </location>
</feature>
<feature type="compositionally biased region" description="Basic residues" evidence="1">
    <location>
        <begin position="143"/>
        <end position="158"/>
    </location>
</feature>
<dbReference type="OrthoDB" id="1932094at2759"/>
<keyword evidence="4" id="KW-1185">Reference proteome</keyword>
<dbReference type="Proteomes" id="UP000245207">
    <property type="component" value="Unassembled WGS sequence"/>
</dbReference>
<proteinExistence type="predicted"/>
<dbReference type="AlphaFoldDB" id="A0A2U1KE78"/>
<comment type="caution">
    <text evidence="3">The sequence shown here is derived from an EMBL/GenBank/DDBJ whole genome shotgun (WGS) entry which is preliminary data.</text>
</comment>
<reference evidence="3 4" key="1">
    <citation type="journal article" date="2018" name="Mol. Plant">
        <title>The genome of Artemisia annua provides insight into the evolution of Asteraceae family and artemisinin biosynthesis.</title>
        <authorList>
            <person name="Shen Q."/>
            <person name="Zhang L."/>
            <person name="Liao Z."/>
            <person name="Wang S."/>
            <person name="Yan T."/>
            <person name="Shi P."/>
            <person name="Liu M."/>
            <person name="Fu X."/>
            <person name="Pan Q."/>
            <person name="Wang Y."/>
            <person name="Lv Z."/>
            <person name="Lu X."/>
            <person name="Zhang F."/>
            <person name="Jiang W."/>
            <person name="Ma Y."/>
            <person name="Chen M."/>
            <person name="Hao X."/>
            <person name="Li L."/>
            <person name="Tang Y."/>
            <person name="Lv G."/>
            <person name="Zhou Y."/>
            <person name="Sun X."/>
            <person name="Brodelius P.E."/>
            <person name="Rose J.K.C."/>
            <person name="Tang K."/>
        </authorList>
    </citation>
    <scope>NUCLEOTIDE SEQUENCE [LARGE SCALE GENOMIC DNA]</scope>
    <source>
        <strain evidence="4">cv. Huhao1</strain>
        <tissue evidence="3">Leaf</tissue>
    </source>
</reference>
<name>A0A2U1KE78_ARTAN</name>
<keyword evidence="2" id="KW-0472">Membrane</keyword>
<keyword evidence="2" id="KW-0812">Transmembrane</keyword>
<evidence type="ECO:0000256" key="2">
    <source>
        <dbReference type="SAM" id="Phobius"/>
    </source>
</evidence>